<dbReference type="Proteomes" id="UP001175227">
    <property type="component" value="Unassembled WGS sequence"/>
</dbReference>
<evidence type="ECO:0000256" key="1">
    <source>
        <dbReference type="SAM" id="MobiDB-lite"/>
    </source>
</evidence>
<evidence type="ECO:0000313" key="2">
    <source>
        <dbReference type="EMBL" id="KAK0474263.1"/>
    </source>
</evidence>
<proteinExistence type="predicted"/>
<feature type="region of interest" description="Disordered" evidence="1">
    <location>
        <begin position="201"/>
        <end position="222"/>
    </location>
</feature>
<dbReference type="AlphaFoldDB" id="A0AA39NZJ5"/>
<organism evidence="2 3">
    <name type="scientific">Armillaria novae-zelandiae</name>
    <dbReference type="NCBI Taxonomy" id="153914"/>
    <lineage>
        <taxon>Eukaryota</taxon>
        <taxon>Fungi</taxon>
        <taxon>Dikarya</taxon>
        <taxon>Basidiomycota</taxon>
        <taxon>Agaricomycotina</taxon>
        <taxon>Agaricomycetes</taxon>
        <taxon>Agaricomycetidae</taxon>
        <taxon>Agaricales</taxon>
        <taxon>Marasmiineae</taxon>
        <taxon>Physalacriaceae</taxon>
        <taxon>Armillaria</taxon>
    </lineage>
</organism>
<evidence type="ECO:0000313" key="3">
    <source>
        <dbReference type="Proteomes" id="UP001175227"/>
    </source>
</evidence>
<name>A0AA39NZJ5_9AGAR</name>
<dbReference type="EMBL" id="JAUEPR010000028">
    <property type="protein sequence ID" value="KAK0474263.1"/>
    <property type="molecule type" value="Genomic_DNA"/>
</dbReference>
<protein>
    <submittedName>
        <fullName evidence="2">Uncharacterized protein</fullName>
    </submittedName>
</protein>
<sequence length="222" mass="25185">MRRCRGIDKYGPGRADRRRSHAAIGLSTGGLSEYIDLEHRILRTHWWQENHTAVSERVRAWRNDITFVPSHTPPIRPFDVHRRVFSFFDDEPYTPGEAPNDAPTLEALAREYDRWFLLTLLGKFRYDDWKASRGGALSGVASTELDDWDDFLCSKRGNMTQHHRAGRDERTNDTYMNMSLVSPSGLTTMMLGQSYPPPGSVPAQAYEATSPTSLPSTPAFPV</sequence>
<accession>A0AA39NZJ5</accession>
<gene>
    <name evidence="2" type="ORF">IW261DRAFT_1499821</name>
</gene>
<reference evidence="2" key="1">
    <citation type="submission" date="2023-06" db="EMBL/GenBank/DDBJ databases">
        <authorList>
            <consortium name="Lawrence Berkeley National Laboratory"/>
            <person name="Ahrendt S."/>
            <person name="Sahu N."/>
            <person name="Indic B."/>
            <person name="Wong-Bajracharya J."/>
            <person name="Merenyi Z."/>
            <person name="Ke H.-M."/>
            <person name="Monk M."/>
            <person name="Kocsube S."/>
            <person name="Drula E."/>
            <person name="Lipzen A."/>
            <person name="Balint B."/>
            <person name="Henrissat B."/>
            <person name="Andreopoulos B."/>
            <person name="Martin F.M."/>
            <person name="Harder C.B."/>
            <person name="Rigling D."/>
            <person name="Ford K.L."/>
            <person name="Foster G.D."/>
            <person name="Pangilinan J."/>
            <person name="Papanicolaou A."/>
            <person name="Barry K."/>
            <person name="LaButti K."/>
            <person name="Viragh M."/>
            <person name="Koriabine M."/>
            <person name="Yan M."/>
            <person name="Riley R."/>
            <person name="Champramary S."/>
            <person name="Plett K.L."/>
            <person name="Tsai I.J."/>
            <person name="Slot J."/>
            <person name="Sipos G."/>
            <person name="Plett J."/>
            <person name="Nagy L.G."/>
            <person name="Grigoriev I.V."/>
        </authorList>
    </citation>
    <scope>NUCLEOTIDE SEQUENCE</scope>
    <source>
        <strain evidence="2">ICMP 16352</strain>
    </source>
</reference>
<keyword evidence="3" id="KW-1185">Reference proteome</keyword>
<feature type="compositionally biased region" description="Polar residues" evidence="1">
    <location>
        <begin position="207"/>
        <end position="216"/>
    </location>
</feature>
<comment type="caution">
    <text evidence="2">The sequence shown here is derived from an EMBL/GenBank/DDBJ whole genome shotgun (WGS) entry which is preliminary data.</text>
</comment>